<evidence type="ECO:0000256" key="1">
    <source>
        <dbReference type="SAM" id="Phobius"/>
    </source>
</evidence>
<dbReference type="InterPro" id="IPR015943">
    <property type="entry name" value="WD40/YVTN_repeat-like_dom_sf"/>
</dbReference>
<keyword evidence="1" id="KW-1133">Transmembrane helix</keyword>
<keyword evidence="1" id="KW-0472">Membrane</keyword>
<dbReference type="EMBL" id="JAUSVB010000001">
    <property type="protein sequence ID" value="MDQ0372166.1"/>
    <property type="molecule type" value="Genomic_DNA"/>
</dbReference>
<gene>
    <name evidence="3" type="ORF">J2X26_000463</name>
</gene>
<keyword evidence="1" id="KW-0812">Transmembrane</keyword>
<evidence type="ECO:0000259" key="2">
    <source>
        <dbReference type="Pfam" id="PF13360"/>
    </source>
</evidence>
<name>A0ABU0EA74_9CELL</name>
<dbReference type="Pfam" id="PF13360">
    <property type="entry name" value="PQQ_2"/>
    <property type="match status" value="1"/>
</dbReference>
<dbReference type="PANTHER" id="PTHR34512">
    <property type="entry name" value="CELL SURFACE PROTEIN"/>
    <property type="match status" value="1"/>
</dbReference>
<evidence type="ECO:0000313" key="3">
    <source>
        <dbReference type="EMBL" id="MDQ0372166.1"/>
    </source>
</evidence>
<dbReference type="InterPro" id="IPR002372">
    <property type="entry name" value="PQQ_rpt_dom"/>
</dbReference>
<dbReference type="SUPFAM" id="SSF50998">
    <property type="entry name" value="Quinoprotein alcohol dehydrogenase-like"/>
    <property type="match status" value="1"/>
</dbReference>
<comment type="caution">
    <text evidence="3">The sequence shown here is derived from an EMBL/GenBank/DDBJ whole genome shotgun (WGS) entry which is preliminary data.</text>
</comment>
<dbReference type="Gene3D" id="2.130.10.10">
    <property type="entry name" value="YVTN repeat-like/Quinoprotein amine dehydrogenase"/>
    <property type="match status" value="1"/>
</dbReference>
<dbReference type="RefSeq" id="WP_307489491.1">
    <property type="nucleotide sequence ID" value="NZ_JAUSVB010000001.1"/>
</dbReference>
<reference evidence="3 4" key="1">
    <citation type="submission" date="2023-07" db="EMBL/GenBank/DDBJ databases">
        <title>Sorghum-associated microbial communities from plants grown in Nebraska, USA.</title>
        <authorList>
            <person name="Schachtman D."/>
        </authorList>
    </citation>
    <scope>NUCLEOTIDE SEQUENCE [LARGE SCALE GENOMIC DNA]</scope>
    <source>
        <strain evidence="3 4">BE332</strain>
    </source>
</reference>
<keyword evidence="4" id="KW-1185">Reference proteome</keyword>
<protein>
    <submittedName>
        <fullName evidence="3">Outer membrane protein assembly factor BamB</fullName>
    </submittedName>
</protein>
<feature type="transmembrane region" description="Helical" evidence="1">
    <location>
        <begin position="38"/>
        <end position="59"/>
    </location>
</feature>
<accession>A0ABU0EA74</accession>
<evidence type="ECO:0000313" key="4">
    <source>
        <dbReference type="Proteomes" id="UP001239626"/>
    </source>
</evidence>
<dbReference type="InterPro" id="IPR011047">
    <property type="entry name" value="Quinoprotein_ADH-like_sf"/>
</dbReference>
<proteinExistence type="predicted"/>
<sequence>MATTVAHAHLAPVELEDAEDVDRSLPARALPTWGRRHAAWLAGAVAALLLALVGVQSVLDARERERLEYLADVPGVLSPLNDPPGALRQWAPSAGALVAEDSAGHWAIGARYHLGGVDLRGTDPDTGDVLWSVPFSLDDALPPGGRSEFPAVWVRCTTTASTDGPRAVCAGEVSPVPIGGAVTPLLVLDPASGTILATAGLAPGSLWSATGSHLVVATPARDAAGSVRWTLVATDPATGDVQWRRQTPLVPEVHAVRLGDRVIRSRADLTSDDDRVLLTDSGHAWLFGADGEPRGDVTVENDGWAELARADTLVWTPWQASAVPAGILVTRDGTRTAVGERPARLAVDDGSAPDVVLLSSDRSGGDSLHDGLLVGRDATSGEELWRLTGTTGEALLVDGVVHVAQGHEVRAVDARTGESRWVADVGAPPVYVGTDGALVVVITADRTLRGFDRAGGQLASVADIARHLARDPGGVDQVSEYGGRLLVRFRDGSGIVVG</sequence>
<organism evidence="3 4">
    <name type="scientific">Cellulomonas humilata</name>
    <dbReference type="NCBI Taxonomy" id="144055"/>
    <lineage>
        <taxon>Bacteria</taxon>
        <taxon>Bacillati</taxon>
        <taxon>Actinomycetota</taxon>
        <taxon>Actinomycetes</taxon>
        <taxon>Micrococcales</taxon>
        <taxon>Cellulomonadaceae</taxon>
        <taxon>Cellulomonas</taxon>
    </lineage>
</organism>
<feature type="domain" description="Pyrrolo-quinoline quinone repeat" evidence="2">
    <location>
        <begin position="370"/>
        <end position="458"/>
    </location>
</feature>
<dbReference type="Proteomes" id="UP001239626">
    <property type="component" value="Unassembled WGS sequence"/>
</dbReference>
<dbReference type="PANTHER" id="PTHR34512:SF30">
    <property type="entry name" value="OUTER MEMBRANE PROTEIN ASSEMBLY FACTOR BAMB"/>
    <property type="match status" value="1"/>
</dbReference>